<reference evidence="2 3" key="1">
    <citation type="submission" date="2018-08" db="EMBL/GenBank/DDBJ databases">
        <title>Draft genome sequences of two Aspergillus turcosus clinical strains isolated from bronchoalveolar lavage fluid: one azole-susceptible and the other azole-resistant.</title>
        <authorList>
            <person name="Parent-Michaud M."/>
            <person name="Dufresne P.J."/>
            <person name="Fournier E."/>
            <person name="Martineau C."/>
            <person name="Moreira S."/>
            <person name="Perkins V."/>
            <person name="De Repentigny L."/>
            <person name="Dufresne S.F."/>
        </authorList>
    </citation>
    <scope>NUCLEOTIDE SEQUENCE [LARGE SCALE GENOMIC DNA]</scope>
    <source>
        <strain evidence="2">HMR AF 1038</strain>
    </source>
</reference>
<name>A0A3R7HTL2_9EURO</name>
<evidence type="ECO:0000313" key="2">
    <source>
        <dbReference type="EMBL" id="RLL96538.1"/>
    </source>
</evidence>
<dbReference type="Pfam" id="PF24864">
    <property type="entry name" value="DUF7730"/>
    <property type="match status" value="1"/>
</dbReference>
<keyword evidence="3" id="KW-1185">Reference proteome</keyword>
<gene>
    <name evidence="2" type="ORF">CFD26_103280</name>
</gene>
<dbReference type="InterPro" id="IPR056632">
    <property type="entry name" value="DUF7730"/>
</dbReference>
<feature type="domain" description="DUF7730" evidence="1">
    <location>
        <begin position="111"/>
        <end position="235"/>
    </location>
</feature>
<proteinExistence type="predicted"/>
<dbReference type="STRING" id="1245748.A0A3R7HTL2"/>
<comment type="caution">
    <text evidence="2">The sequence shown here is derived from an EMBL/GenBank/DDBJ whole genome shotgun (WGS) entry which is preliminary data.</text>
</comment>
<dbReference type="Proteomes" id="UP000215289">
    <property type="component" value="Unassembled WGS sequence"/>
</dbReference>
<protein>
    <recommendedName>
        <fullName evidence="1">DUF7730 domain-containing protein</fullName>
    </recommendedName>
</protein>
<evidence type="ECO:0000259" key="1">
    <source>
        <dbReference type="Pfam" id="PF24864"/>
    </source>
</evidence>
<sequence>MRVNQPDKQDMMQLCPWWLEYLKTSPYLAMPADDEIAKVDYAHRDPNDDLTRNAVRADPDSRVLPVVSERRWYEPGQRVQVETVYKSGRWVEAMHECGLDELLCAGMTSNQTGLFFAKLPLEIRSEIYRYVLGGKTIHFARGRGDDPRPRHCVCLIRGRPSHLLVCRQGPAEEMYCHRASLPDGRGWQLIGEVQEEYPFRSRIPLLLTCRQIYSEAVILLALDNTINIQAQIVEQLQVVSEVRTFLPEKMFHAI</sequence>
<dbReference type="PANTHER" id="PTHR38790">
    <property type="entry name" value="2EXR DOMAIN-CONTAINING PROTEIN-RELATED"/>
    <property type="match status" value="1"/>
</dbReference>
<dbReference type="OrthoDB" id="4757095at2759"/>
<dbReference type="EMBL" id="NIDN02000107">
    <property type="protein sequence ID" value="RLL96538.1"/>
    <property type="molecule type" value="Genomic_DNA"/>
</dbReference>
<dbReference type="AlphaFoldDB" id="A0A3R7HTL2"/>
<accession>A0A3R7HTL2</accession>
<organism evidence="2 3">
    <name type="scientific">Aspergillus turcosus</name>
    <dbReference type="NCBI Taxonomy" id="1245748"/>
    <lineage>
        <taxon>Eukaryota</taxon>
        <taxon>Fungi</taxon>
        <taxon>Dikarya</taxon>
        <taxon>Ascomycota</taxon>
        <taxon>Pezizomycotina</taxon>
        <taxon>Eurotiomycetes</taxon>
        <taxon>Eurotiomycetidae</taxon>
        <taxon>Eurotiales</taxon>
        <taxon>Aspergillaceae</taxon>
        <taxon>Aspergillus</taxon>
        <taxon>Aspergillus subgen. Fumigati</taxon>
    </lineage>
</organism>
<evidence type="ECO:0000313" key="3">
    <source>
        <dbReference type="Proteomes" id="UP000215289"/>
    </source>
</evidence>